<feature type="transmembrane region" description="Helical" evidence="8">
    <location>
        <begin position="104"/>
        <end position="126"/>
    </location>
</feature>
<reference evidence="10 11" key="1">
    <citation type="submission" date="2016-07" db="EMBL/GenBank/DDBJ databases">
        <title>Complete genome sequence of Altererythrobacter namhicola JCM 16345T, containing esterase-encoding genes.</title>
        <authorList>
            <person name="Cheng H."/>
            <person name="Wu Y.-H."/>
            <person name="Jian S.-L."/>
            <person name="Huo Y.-Y."/>
            <person name="Wang C.-S."/>
            <person name="Xu X.-W."/>
        </authorList>
    </citation>
    <scope>NUCLEOTIDE SEQUENCE [LARGE SCALE GENOMIC DNA]</scope>
    <source>
        <strain evidence="10 11">JCM 16345</strain>
    </source>
</reference>
<organism evidence="10 11">
    <name type="scientific">Paraurantiacibacter namhicola</name>
    <dbReference type="NCBI Taxonomy" id="645517"/>
    <lineage>
        <taxon>Bacteria</taxon>
        <taxon>Pseudomonadati</taxon>
        <taxon>Pseudomonadota</taxon>
        <taxon>Alphaproteobacteria</taxon>
        <taxon>Sphingomonadales</taxon>
        <taxon>Erythrobacteraceae</taxon>
        <taxon>Paraurantiacibacter</taxon>
    </lineage>
</organism>
<feature type="transmembrane region" description="Helical" evidence="8">
    <location>
        <begin position="133"/>
        <end position="150"/>
    </location>
</feature>
<keyword evidence="4" id="KW-1003">Cell membrane</keyword>
<dbReference type="GO" id="GO:0005886">
    <property type="term" value="C:plasma membrane"/>
    <property type="evidence" value="ECO:0007669"/>
    <property type="project" value="UniProtKB-SubCell"/>
</dbReference>
<comment type="similarity">
    <text evidence="2">Belongs to the EamA transporter family.</text>
</comment>
<dbReference type="Pfam" id="PF00892">
    <property type="entry name" value="EamA"/>
    <property type="match status" value="1"/>
</dbReference>
<keyword evidence="7 8" id="KW-0472">Membrane</keyword>
<feature type="domain" description="EamA" evidence="9">
    <location>
        <begin position="13"/>
        <end position="148"/>
    </location>
</feature>
<keyword evidence="3" id="KW-0813">Transport</keyword>
<feature type="transmembrane region" description="Helical" evidence="8">
    <location>
        <begin position="273"/>
        <end position="293"/>
    </location>
</feature>
<dbReference type="NCBIfam" id="TIGR00688">
    <property type="entry name" value="rarD"/>
    <property type="match status" value="1"/>
</dbReference>
<evidence type="ECO:0000256" key="4">
    <source>
        <dbReference type="ARBA" id="ARBA00022475"/>
    </source>
</evidence>
<keyword evidence="5 8" id="KW-0812">Transmembrane</keyword>
<sequence>MDTSPDQQRELKRGLLQALGAHMFWGAMPLYLILVQSVPDVEFVAWRILFSLPLCLLMLRFTSGVGEVRVAIRDGATMLRLLASAVLIAVNWVVYVWAIHEGHVLAASLGYYITPFVMMLLGLVLLRERLGTVQWLAVALAALGVGVLAVGAPTTLWVSIVLAFSFATYGFVRKTVKAGALAGLTLETLLLVPAALATVLYYAFQPAGSALLQGWDVALAVAFGGAMTAIPLFLFASGARRLPYTLTGFVQFTAPTIVFILGLTVFGEELDPARLLAFVAIWCAVGLFIVSILRGRRSAKATPQRA</sequence>
<feature type="transmembrane region" description="Helical" evidence="8">
    <location>
        <begin position="156"/>
        <end position="172"/>
    </location>
</feature>
<feature type="transmembrane region" description="Helical" evidence="8">
    <location>
        <begin position="78"/>
        <end position="98"/>
    </location>
</feature>
<evidence type="ECO:0000256" key="8">
    <source>
        <dbReference type="SAM" id="Phobius"/>
    </source>
</evidence>
<dbReference type="EMBL" id="CP016545">
    <property type="protein sequence ID" value="ANU08360.1"/>
    <property type="molecule type" value="Genomic_DNA"/>
</dbReference>
<evidence type="ECO:0000256" key="5">
    <source>
        <dbReference type="ARBA" id="ARBA00022692"/>
    </source>
</evidence>
<dbReference type="InterPro" id="IPR004626">
    <property type="entry name" value="RarD"/>
</dbReference>
<dbReference type="AlphaFoldDB" id="A0A1C7DA50"/>
<evidence type="ECO:0000256" key="1">
    <source>
        <dbReference type="ARBA" id="ARBA00004651"/>
    </source>
</evidence>
<accession>A0A1C7DA50</accession>
<dbReference type="PANTHER" id="PTHR22911">
    <property type="entry name" value="ACYL-MALONYL CONDENSING ENZYME-RELATED"/>
    <property type="match status" value="1"/>
</dbReference>
<feature type="transmembrane region" description="Helical" evidence="8">
    <location>
        <begin position="217"/>
        <end position="236"/>
    </location>
</feature>
<name>A0A1C7DA50_9SPHN</name>
<dbReference type="Proteomes" id="UP000092698">
    <property type="component" value="Chromosome"/>
</dbReference>
<evidence type="ECO:0000313" key="10">
    <source>
        <dbReference type="EMBL" id="ANU08360.1"/>
    </source>
</evidence>
<evidence type="ECO:0000256" key="2">
    <source>
        <dbReference type="ARBA" id="ARBA00007362"/>
    </source>
</evidence>
<comment type="subcellular location">
    <subcellularLocation>
        <location evidence="1">Cell membrane</location>
        <topology evidence="1">Multi-pass membrane protein</topology>
    </subcellularLocation>
</comment>
<evidence type="ECO:0000256" key="7">
    <source>
        <dbReference type="ARBA" id="ARBA00023136"/>
    </source>
</evidence>
<dbReference type="PANTHER" id="PTHR22911:SF137">
    <property type="entry name" value="SOLUTE CARRIER FAMILY 35 MEMBER G2-RELATED"/>
    <property type="match status" value="1"/>
</dbReference>
<gene>
    <name evidence="10" type="ORF">A6F65_02073</name>
</gene>
<dbReference type="RefSeq" id="WP_083989441.1">
    <property type="nucleotide sequence ID" value="NZ_CP016545.1"/>
</dbReference>
<feature type="transmembrane region" description="Helical" evidence="8">
    <location>
        <begin position="248"/>
        <end position="267"/>
    </location>
</feature>
<protein>
    <submittedName>
        <fullName evidence="10">EamA-like transporter family protein</fullName>
    </submittedName>
</protein>
<feature type="transmembrane region" description="Helical" evidence="8">
    <location>
        <begin position="184"/>
        <end position="205"/>
    </location>
</feature>
<evidence type="ECO:0000313" key="11">
    <source>
        <dbReference type="Proteomes" id="UP000092698"/>
    </source>
</evidence>
<dbReference type="InterPro" id="IPR037185">
    <property type="entry name" value="EmrE-like"/>
</dbReference>
<dbReference type="PATRIC" id="fig|645517.4.peg.2056"/>
<dbReference type="InterPro" id="IPR000620">
    <property type="entry name" value="EamA_dom"/>
</dbReference>
<evidence type="ECO:0000256" key="6">
    <source>
        <dbReference type="ARBA" id="ARBA00022989"/>
    </source>
</evidence>
<evidence type="ECO:0000259" key="9">
    <source>
        <dbReference type="Pfam" id="PF00892"/>
    </source>
</evidence>
<keyword evidence="11" id="KW-1185">Reference proteome</keyword>
<feature type="transmembrane region" description="Helical" evidence="8">
    <location>
        <begin position="15"/>
        <end position="38"/>
    </location>
</feature>
<dbReference type="SUPFAM" id="SSF103481">
    <property type="entry name" value="Multidrug resistance efflux transporter EmrE"/>
    <property type="match status" value="2"/>
</dbReference>
<dbReference type="KEGG" id="anh:A6F65_02073"/>
<keyword evidence="6 8" id="KW-1133">Transmembrane helix</keyword>
<proteinExistence type="inferred from homology"/>
<evidence type="ECO:0000256" key="3">
    <source>
        <dbReference type="ARBA" id="ARBA00022448"/>
    </source>
</evidence>
<feature type="transmembrane region" description="Helical" evidence="8">
    <location>
        <begin position="44"/>
        <end position="66"/>
    </location>
</feature>